<organism evidence="13 14">
    <name type="scientific">Phanerochaete carnosa (strain HHB-10118-sp)</name>
    <name type="common">White-rot fungus</name>
    <name type="synonym">Peniophora carnosa</name>
    <dbReference type="NCBI Taxonomy" id="650164"/>
    <lineage>
        <taxon>Eukaryota</taxon>
        <taxon>Fungi</taxon>
        <taxon>Dikarya</taxon>
        <taxon>Basidiomycota</taxon>
        <taxon>Agaricomycotina</taxon>
        <taxon>Agaricomycetes</taxon>
        <taxon>Polyporales</taxon>
        <taxon>Phanerochaetaceae</taxon>
        <taxon>Phanerochaete</taxon>
    </lineage>
</organism>
<dbReference type="GeneID" id="18917956"/>
<evidence type="ECO:0000256" key="10">
    <source>
        <dbReference type="SAM" id="MobiDB-lite"/>
    </source>
</evidence>
<keyword evidence="6" id="KW-0963">Cytoplasm</keyword>
<dbReference type="Pfam" id="PF03828">
    <property type="entry name" value="PAP_assoc"/>
    <property type="match status" value="1"/>
</dbReference>
<dbReference type="GO" id="GO:0010605">
    <property type="term" value="P:negative regulation of macromolecule metabolic process"/>
    <property type="evidence" value="ECO:0007669"/>
    <property type="project" value="UniProtKB-ARBA"/>
</dbReference>
<feature type="compositionally biased region" description="Polar residues" evidence="10">
    <location>
        <begin position="595"/>
        <end position="604"/>
    </location>
</feature>
<reference evidence="13 14" key="1">
    <citation type="journal article" date="2012" name="BMC Genomics">
        <title>Comparative genomics of the white-rot fungi, Phanerochaete carnosa and P. chrysosporium, to elucidate the genetic basis of the distinct wood types they colonize.</title>
        <authorList>
            <person name="Suzuki H."/>
            <person name="MacDonald J."/>
            <person name="Syed K."/>
            <person name="Salamov A."/>
            <person name="Hori C."/>
            <person name="Aerts A."/>
            <person name="Henrissat B."/>
            <person name="Wiebenga A."/>
            <person name="vanKuyk P.A."/>
            <person name="Barry K."/>
            <person name="Lindquist E."/>
            <person name="LaButti K."/>
            <person name="Lapidus A."/>
            <person name="Lucas S."/>
            <person name="Coutinho P."/>
            <person name="Gong Y."/>
            <person name="Samejima M."/>
            <person name="Mahadevan R."/>
            <person name="Abou-Zaid M."/>
            <person name="de Vries R.P."/>
            <person name="Igarashi K."/>
            <person name="Yadav J.S."/>
            <person name="Grigoriev I.V."/>
            <person name="Master E.R."/>
        </authorList>
    </citation>
    <scope>NUCLEOTIDE SEQUENCE [LARGE SCALE GENOMIC DNA]</scope>
    <source>
        <strain evidence="13 14">HHB-10118-sp</strain>
    </source>
</reference>
<evidence type="ECO:0000259" key="11">
    <source>
        <dbReference type="Pfam" id="PF03828"/>
    </source>
</evidence>
<dbReference type="Gene3D" id="1.10.1410.10">
    <property type="match status" value="1"/>
</dbReference>
<evidence type="ECO:0000256" key="8">
    <source>
        <dbReference type="ARBA" id="ARBA00022723"/>
    </source>
</evidence>
<dbReference type="Pfam" id="PF22600">
    <property type="entry name" value="MTPAP-like_central"/>
    <property type="match status" value="1"/>
</dbReference>
<keyword evidence="9" id="KW-0460">Magnesium</keyword>
<feature type="compositionally biased region" description="Polar residues" evidence="10">
    <location>
        <begin position="7"/>
        <end position="20"/>
    </location>
</feature>
<evidence type="ECO:0000256" key="7">
    <source>
        <dbReference type="ARBA" id="ARBA00022679"/>
    </source>
</evidence>
<evidence type="ECO:0000256" key="5">
    <source>
        <dbReference type="ARBA" id="ARBA00012388"/>
    </source>
</evidence>
<dbReference type="PANTHER" id="PTHR12271:SF40">
    <property type="entry name" value="POLY(A) RNA POLYMERASE GLD2"/>
    <property type="match status" value="1"/>
</dbReference>
<feature type="compositionally biased region" description="Low complexity" evidence="10">
    <location>
        <begin position="835"/>
        <end position="852"/>
    </location>
</feature>
<accession>K5W1D7</accession>
<dbReference type="PANTHER" id="PTHR12271">
    <property type="entry name" value="POLY A POLYMERASE CID PAP -RELATED"/>
    <property type="match status" value="1"/>
</dbReference>
<evidence type="ECO:0000313" key="13">
    <source>
        <dbReference type="EMBL" id="EKM52714.1"/>
    </source>
</evidence>
<dbReference type="KEGG" id="pco:PHACADRAFT_261315"/>
<proteinExistence type="inferred from homology"/>
<dbReference type="GO" id="GO:1990817">
    <property type="term" value="F:poly(A) RNA polymerase activity"/>
    <property type="evidence" value="ECO:0007669"/>
    <property type="project" value="UniProtKB-EC"/>
</dbReference>
<dbReference type="CDD" id="cd05402">
    <property type="entry name" value="NT_PAP_TUTase"/>
    <property type="match status" value="1"/>
</dbReference>
<feature type="region of interest" description="Disordered" evidence="10">
    <location>
        <begin position="503"/>
        <end position="530"/>
    </location>
</feature>
<dbReference type="GO" id="GO:0005737">
    <property type="term" value="C:cytoplasm"/>
    <property type="evidence" value="ECO:0007669"/>
    <property type="project" value="UniProtKB-SubCell"/>
</dbReference>
<dbReference type="InParanoid" id="K5W1D7"/>
<dbReference type="SUPFAM" id="SSF81301">
    <property type="entry name" value="Nucleotidyltransferase"/>
    <property type="match status" value="1"/>
</dbReference>
<feature type="region of interest" description="Disordered" evidence="10">
    <location>
        <begin position="829"/>
        <end position="865"/>
    </location>
</feature>
<feature type="domain" description="Poly(A) RNA polymerase mitochondrial-like central palm" evidence="12">
    <location>
        <begin position="45"/>
        <end position="181"/>
    </location>
</feature>
<keyword evidence="7" id="KW-0808">Transferase</keyword>
<evidence type="ECO:0000256" key="2">
    <source>
        <dbReference type="ARBA" id="ARBA00001946"/>
    </source>
</evidence>
<evidence type="ECO:0000256" key="6">
    <source>
        <dbReference type="ARBA" id="ARBA00022490"/>
    </source>
</evidence>
<feature type="compositionally biased region" description="Low complexity" evidence="10">
    <location>
        <begin position="803"/>
        <end position="812"/>
    </location>
</feature>
<dbReference type="EMBL" id="JH930475">
    <property type="protein sequence ID" value="EKM52714.1"/>
    <property type="molecule type" value="Genomic_DNA"/>
</dbReference>
<keyword evidence="8" id="KW-0479">Metal-binding</keyword>
<gene>
    <name evidence="13" type="ORF">PHACADRAFT_261315</name>
</gene>
<dbReference type="GO" id="GO:0031123">
    <property type="term" value="P:RNA 3'-end processing"/>
    <property type="evidence" value="ECO:0007669"/>
    <property type="project" value="TreeGrafter"/>
</dbReference>
<feature type="region of interest" description="Disordered" evidence="10">
    <location>
        <begin position="717"/>
        <end position="813"/>
    </location>
</feature>
<sequence length="865" mass="95701">MAAVYSPTLSNIHHGQPSRQLHVVQTSPPRRSHISKAQFAAELTQCLVEFVVQLLPTQDELSIKEDVRKLLERLIRTIEPDSRLLSFGSTANGFSLRNSDMDLCCLIDSEDRLPATDLVNMLGDLFARETKFHIKPLPHARIPIVKLSLDPQPGLPYGIACDIGFENRLALENTRLLMCYAMIDPMRVRTLVLFLKVWCKRRKINSPYKGTLSSYGYVLLVIYFLVHVKNPPVLPNLQQIPPLRPISQEETHINGYNVWFFDDVNLLRQRWHSQNTESVAELLIDFFKFYSRDFAYNTGVASIRAGLLTKESKGWDNDPDKGTARERNRLCIEDPFETNFNVARCVTRDGLYTIRGEFMRASRILAARPDRAFVALAQLCEERKDEELLHASPSRPSFTPPKLPSVPKAAQTPYTIGSNPMRPTGAPEPDRLSPPEVHQIPSSAPPLPASYPAERPAHMAPKRAKWTSPPPPEAPEEDQLAFEESLGQGLDLATAFTTAREIDHETASSSNNSEILTDDEDPRSVTDSDDVASIRSFTEGARYPRHAGNSGQVSPQFPAYVADLSSSGGGLRYPASPHDGSADQRLLFRLRGRSSQRPMQNVSENGDGMRTRPRQEIGFVPPPRMDTGTPRRSMSGPARTLQGNRYSMSALPTVVTPLSVYPSRAQAVTQQPVRQQRSNIFYETSSPIRDRMARALGSTYAMPVARLPAYGRLDGLPQSVEPISPQFENASPPSTRHLRPSGDHQLGPTPPLSTTPSQSHVSSPRMTQSSHSHSLSQSTIVPSTPPSAVHHLPAAALSRRRPSGSPVSSGSVERSDYFPTAASHIHDLSSRHLRSSSPFASVSSNSGSPAMSYTSSQATRSRHLP</sequence>
<feature type="compositionally biased region" description="Low complexity" evidence="10">
    <location>
        <begin position="768"/>
        <end position="778"/>
    </location>
</feature>
<dbReference type="Gene3D" id="3.30.460.10">
    <property type="entry name" value="Beta Polymerase, domain 2"/>
    <property type="match status" value="1"/>
</dbReference>
<evidence type="ECO:0000313" key="14">
    <source>
        <dbReference type="Proteomes" id="UP000008370"/>
    </source>
</evidence>
<evidence type="ECO:0000256" key="1">
    <source>
        <dbReference type="ARBA" id="ARBA00001936"/>
    </source>
</evidence>
<keyword evidence="14" id="KW-1185">Reference proteome</keyword>
<comment type="cofactor">
    <cofactor evidence="2">
        <name>Mg(2+)</name>
        <dbReference type="ChEBI" id="CHEBI:18420"/>
    </cofactor>
</comment>
<feature type="region of interest" description="Disordered" evidence="10">
    <location>
        <begin position="388"/>
        <end position="482"/>
    </location>
</feature>
<comment type="similarity">
    <text evidence="4">Belongs to the DNA polymerase type-B-like family.</text>
</comment>
<evidence type="ECO:0000256" key="4">
    <source>
        <dbReference type="ARBA" id="ARBA00008593"/>
    </source>
</evidence>
<feature type="region of interest" description="Disordered" evidence="10">
    <location>
        <begin position="1"/>
        <end position="20"/>
    </location>
</feature>
<dbReference type="STRING" id="650164.K5W1D7"/>
<dbReference type="AlphaFoldDB" id="K5W1D7"/>
<dbReference type="InterPro" id="IPR054708">
    <property type="entry name" value="MTPAP-like_central"/>
</dbReference>
<comment type="cofactor">
    <cofactor evidence="1">
        <name>Mn(2+)</name>
        <dbReference type="ChEBI" id="CHEBI:29035"/>
    </cofactor>
</comment>
<evidence type="ECO:0000259" key="12">
    <source>
        <dbReference type="Pfam" id="PF22600"/>
    </source>
</evidence>
<comment type="subcellular location">
    <subcellularLocation>
        <location evidence="3">Cytoplasm</location>
    </subcellularLocation>
</comment>
<dbReference type="InterPro" id="IPR043519">
    <property type="entry name" value="NT_sf"/>
</dbReference>
<dbReference type="SUPFAM" id="SSF81631">
    <property type="entry name" value="PAP/OAS1 substrate-binding domain"/>
    <property type="match status" value="1"/>
</dbReference>
<feature type="domain" description="PAP-associated" evidence="11">
    <location>
        <begin position="278"/>
        <end position="339"/>
    </location>
</feature>
<evidence type="ECO:0000256" key="3">
    <source>
        <dbReference type="ARBA" id="ARBA00004496"/>
    </source>
</evidence>
<dbReference type="HOGENOM" id="CLU_008373_0_0_1"/>
<dbReference type="GO" id="GO:0046872">
    <property type="term" value="F:metal ion binding"/>
    <property type="evidence" value="ECO:0007669"/>
    <property type="project" value="UniProtKB-KW"/>
</dbReference>
<dbReference type="InterPro" id="IPR002058">
    <property type="entry name" value="PAP_assoc"/>
</dbReference>
<evidence type="ECO:0000256" key="9">
    <source>
        <dbReference type="ARBA" id="ARBA00022842"/>
    </source>
</evidence>
<name>K5W1D7_PHACS</name>
<dbReference type="EC" id="2.7.7.19" evidence="5"/>
<dbReference type="OrthoDB" id="407432at2759"/>
<dbReference type="RefSeq" id="XP_007399053.1">
    <property type="nucleotide sequence ID" value="XM_007398991.1"/>
</dbReference>
<protein>
    <recommendedName>
        <fullName evidence="5">polynucleotide adenylyltransferase</fullName>
        <ecNumber evidence="5">2.7.7.19</ecNumber>
    </recommendedName>
</protein>
<feature type="region of interest" description="Disordered" evidence="10">
    <location>
        <begin position="594"/>
        <end position="639"/>
    </location>
</feature>
<dbReference type="Proteomes" id="UP000008370">
    <property type="component" value="Unassembled WGS sequence"/>
</dbReference>